<accession>A0A2G8RS68</accession>
<dbReference type="GO" id="GO:0000127">
    <property type="term" value="C:transcription factor TFIIIC complex"/>
    <property type="evidence" value="ECO:0007669"/>
    <property type="project" value="TreeGrafter"/>
</dbReference>
<dbReference type="STRING" id="1077348.A0A2G8RS68"/>
<organism evidence="5 6">
    <name type="scientific">Ganoderma sinense ZZ0214-1</name>
    <dbReference type="NCBI Taxonomy" id="1077348"/>
    <lineage>
        <taxon>Eukaryota</taxon>
        <taxon>Fungi</taxon>
        <taxon>Dikarya</taxon>
        <taxon>Basidiomycota</taxon>
        <taxon>Agaricomycotina</taxon>
        <taxon>Agaricomycetes</taxon>
        <taxon>Polyporales</taxon>
        <taxon>Polyporaceae</taxon>
        <taxon>Ganoderma</taxon>
    </lineage>
</organism>
<evidence type="ECO:0000256" key="1">
    <source>
        <dbReference type="ARBA" id="ARBA00004123"/>
    </source>
</evidence>
<keyword evidence="3" id="KW-0539">Nucleus</keyword>
<dbReference type="Gene3D" id="2.130.10.10">
    <property type="entry name" value="YVTN repeat-like/Quinoprotein amine dehydrogenase"/>
    <property type="match status" value="1"/>
</dbReference>
<comment type="caution">
    <text evidence="5">The sequence shown here is derived from an EMBL/GenBank/DDBJ whole genome shotgun (WGS) entry which is preliminary data.</text>
</comment>
<evidence type="ECO:0000256" key="4">
    <source>
        <dbReference type="SAM" id="MobiDB-lite"/>
    </source>
</evidence>
<feature type="compositionally biased region" description="Basic and acidic residues" evidence="4">
    <location>
        <begin position="49"/>
        <end position="58"/>
    </location>
</feature>
<feature type="compositionally biased region" description="Acidic residues" evidence="4">
    <location>
        <begin position="37"/>
        <end position="48"/>
    </location>
</feature>
<dbReference type="InterPro" id="IPR052416">
    <property type="entry name" value="GTF3C_component"/>
</dbReference>
<dbReference type="EMBL" id="AYKW01000067">
    <property type="protein sequence ID" value="PIL24356.1"/>
    <property type="molecule type" value="Genomic_DNA"/>
</dbReference>
<name>A0A2G8RS68_9APHY</name>
<dbReference type="AlphaFoldDB" id="A0A2G8RS68"/>
<proteinExistence type="predicted"/>
<dbReference type="SUPFAM" id="SSF50978">
    <property type="entry name" value="WD40 repeat-like"/>
    <property type="match status" value="1"/>
</dbReference>
<feature type="compositionally biased region" description="Acidic residues" evidence="4">
    <location>
        <begin position="59"/>
        <end position="74"/>
    </location>
</feature>
<dbReference type="PANTHER" id="PTHR15052">
    <property type="entry name" value="RNA POLYMERASE III TRANSCRIPTION INITIATION FACTOR COMPLEX SUBUNIT"/>
    <property type="match status" value="1"/>
</dbReference>
<evidence type="ECO:0000313" key="6">
    <source>
        <dbReference type="Proteomes" id="UP000230002"/>
    </source>
</evidence>
<gene>
    <name evidence="5" type="ORF">GSI_14109</name>
</gene>
<dbReference type="OrthoDB" id="4703at2759"/>
<keyword evidence="6" id="KW-1185">Reference proteome</keyword>
<feature type="region of interest" description="Disordered" evidence="4">
    <location>
        <begin position="1"/>
        <end position="139"/>
    </location>
</feature>
<sequence length="749" mass="82420">MARQLRSRASRPNYAALSGYQDLDEDGAGPSGTREYIEEDDSGSEFELDAAHDQLAHDDAEDAALDDAEPEEESATPAKHRRRGKATIREPSLSGLESASVGPGRKSAAPKASAKRSAALAPGPAHSSNRQQHALPSYHHRHRSIGIYQKGGKTERLIEPQEAFEPESTALTNAWGVNNVVTDRVNRSWGYNVGPGPLWDMVEDRGWFKEAHGSPNTTEEERRPRVHKRLPLGEYEVLDASRAIQYLPHNRETTNGETPNLSPPIPCSFGPFGKQTRLELKMFDNVKLSRFFTGSRSHVFNAGAPVWGIDWCPIHPDDRPHHEYRQYLAIWSLGPPTSPENAMDIDEGASDAGEVRCEMVLCVDGGPAHDLKWCPLPANDLMTDANGEKPKKLGIVGGTFEDGSLTFYAVPNPRTIHAPESHSMNAPLYVKPTKPLLRIELEETCCWSFDWANSEVVAIGCTNGNIAVYNLSTALYRQSSTPLLPTHYFTVHQSAIRSIAWVRAPVYDAEGEETSDDPTVIVSGGYDGVETITDVRDMCGNAMNRTRDIVTSMCYSTYAGSAVTIDHENIIKAYSIAPSMLGRGHTILEPNGPIWNLATSDYHPQLAIGVTDGSCLTTNMLRSTRRGGLVPFLEHKVYQLDYSRAVGEFRMLEHFLPKETHNRPAATRQNKTIPVGTGAWPPEVGIHRVVWNDGNGLARAPLLASATGSGLCRVDWLLGKWGREPLPYNGVEGMRAETGGQYEEDDESD</sequence>
<evidence type="ECO:0000256" key="2">
    <source>
        <dbReference type="ARBA" id="ARBA00023163"/>
    </source>
</evidence>
<dbReference type="Proteomes" id="UP000230002">
    <property type="component" value="Unassembled WGS sequence"/>
</dbReference>
<evidence type="ECO:0008006" key="7">
    <source>
        <dbReference type="Google" id="ProtNLM"/>
    </source>
</evidence>
<dbReference type="InterPro" id="IPR015943">
    <property type="entry name" value="WD40/YVTN_repeat-like_dom_sf"/>
</dbReference>
<dbReference type="PANTHER" id="PTHR15052:SF2">
    <property type="entry name" value="GENERAL TRANSCRIPTION FACTOR 3C POLYPEPTIDE 2"/>
    <property type="match status" value="1"/>
</dbReference>
<reference evidence="5 6" key="1">
    <citation type="journal article" date="2015" name="Sci. Rep.">
        <title>Chromosome-level genome map provides insights into diverse defense mechanisms in the medicinal fungus Ganoderma sinense.</title>
        <authorList>
            <person name="Zhu Y."/>
            <person name="Xu J."/>
            <person name="Sun C."/>
            <person name="Zhou S."/>
            <person name="Xu H."/>
            <person name="Nelson D.R."/>
            <person name="Qian J."/>
            <person name="Song J."/>
            <person name="Luo H."/>
            <person name="Xiang L."/>
            <person name="Li Y."/>
            <person name="Xu Z."/>
            <person name="Ji A."/>
            <person name="Wang L."/>
            <person name="Lu S."/>
            <person name="Hayward A."/>
            <person name="Sun W."/>
            <person name="Li X."/>
            <person name="Schwartz D.C."/>
            <person name="Wang Y."/>
            <person name="Chen S."/>
        </authorList>
    </citation>
    <scope>NUCLEOTIDE SEQUENCE [LARGE SCALE GENOMIC DNA]</scope>
    <source>
        <strain evidence="5 6">ZZ0214-1</strain>
    </source>
</reference>
<protein>
    <recommendedName>
        <fullName evidence="7">Transcription factor</fullName>
    </recommendedName>
</protein>
<keyword evidence="2" id="KW-0804">Transcription</keyword>
<evidence type="ECO:0000256" key="3">
    <source>
        <dbReference type="ARBA" id="ARBA00023242"/>
    </source>
</evidence>
<feature type="region of interest" description="Disordered" evidence="4">
    <location>
        <begin position="730"/>
        <end position="749"/>
    </location>
</feature>
<feature type="compositionally biased region" description="Low complexity" evidence="4">
    <location>
        <begin position="103"/>
        <end position="123"/>
    </location>
</feature>
<dbReference type="GO" id="GO:0006383">
    <property type="term" value="P:transcription by RNA polymerase III"/>
    <property type="evidence" value="ECO:0007669"/>
    <property type="project" value="TreeGrafter"/>
</dbReference>
<dbReference type="InterPro" id="IPR036322">
    <property type="entry name" value="WD40_repeat_dom_sf"/>
</dbReference>
<comment type="subcellular location">
    <subcellularLocation>
        <location evidence="1">Nucleus</location>
    </subcellularLocation>
</comment>
<dbReference type="GO" id="GO:0005634">
    <property type="term" value="C:nucleus"/>
    <property type="evidence" value="ECO:0007669"/>
    <property type="project" value="UniProtKB-SubCell"/>
</dbReference>
<evidence type="ECO:0000313" key="5">
    <source>
        <dbReference type="EMBL" id="PIL24356.1"/>
    </source>
</evidence>